<protein>
    <submittedName>
        <fullName evidence="4">Uncharacterized protein</fullName>
    </submittedName>
</protein>
<evidence type="ECO:0000256" key="3">
    <source>
        <dbReference type="ARBA" id="ARBA00022900"/>
    </source>
</evidence>
<sequence length="73" mass="7886">MAGADPKRTSWPELVGIPATPAVMRINHDRPELAVEVLPLGIKLAKGFDPKRVRVFYNPRDSAGLVAKVPVVG</sequence>
<dbReference type="AlphaFoldDB" id="A0A2S3GKQ1"/>
<comment type="similarity">
    <text evidence="1">Belongs to the protease inhibitor I13 (potato type I serine protease inhibitor) family.</text>
</comment>
<dbReference type="PANTHER" id="PTHR33091">
    <property type="entry name" value="PROTEIN, PUTATIVE, EXPRESSED-RELATED"/>
    <property type="match status" value="1"/>
</dbReference>
<dbReference type="SUPFAM" id="SSF54654">
    <property type="entry name" value="CI-2 family of serine protease inhibitors"/>
    <property type="match status" value="1"/>
</dbReference>
<dbReference type="Pfam" id="PF00280">
    <property type="entry name" value="potato_inhibit"/>
    <property type="match status" value="1"/>
</dbReference>
<evidence type="ECO:0000256" key="1">
    <source>
        <dbReference type="ARBA" id="ARBA00008210"/>
    </source>
</evidence>
<dbReference type="GO" id="GO:0004867">
    <property type="term" value="F:serine-type endopeptidase inhibitor activity"/>
    <property type="evidence" value="ECO:0007669"/>
    <property type="project" value="UniProtKB-KW"/>
</dbReference>
<proteinExistence type="inferred from homology"/>
<gene>
    <name evidence="4" type="ORF">PAHAL_1G019300</name>
</gene>
<keyword evidence="2" id="KW-0646">Protease inhibitor</keyword>
<evidence type="ECO:0000313" key="4">
    <source>
        <dbReference type="EMBL" id="PAN03751.1"/>
    </source>
</evidence>
<dbReference type="EMBL" id="CM008046">
    <property type="protein sequence ID" value="PAN03751.1"/>
    <property type="molecule type" value="Genomic_DNA"/>
</dbReference>
<dbReference type="Gene3D" id="3.30.10.10">
    <property type="entry name" value="Trypsin Inhibitor V, subunit A"/>
    <property type="match status" value="1"/>
</dbReference>
<dbReference type="PANTHER" id="PTHR33091:SF33">
    <property type="entry name" value="SUBTILISIN INHIBITOR 1"/>
    <property type="match status" value="1"/>
</dbReference>
<organism evidence="4">
    <name type="scientific">Panicum hallii</name>
    <dbReference type="NCBI Taxonomy" id="206008"/>
    <lineage>
        <taxon>Eukaryota</taxon>
        <taxon>Viridiplantae</taxon>
        <taxon>Streptophyta</taxon>
        <taxon>Embryophyta</taxon>
        <taxon>Tracheophyta</taxon>
        <taxon>Spermatophyta</taxon>
        <taxon>Magnoliopsida</taxon>
        <taxon>Liliopsida</taxon>
        <taxon>Poales</taxon>
        <taxon>Poaceae</taxon>
        <taxon>PACMAD clade</taxon>
        <taxon>Panicoideae</taxon>
        <taxon>Panicodae</taxon>
        <taxon>Paniceae</taxon>
        <taxon>Panicinae</taxon>
        <taxon>Panicum</taxon>
        <taxon>Panicum sect. Panicum</taxon>
    </lineage>
</organism>
<dbReference type="Proteomes" id="UP000243499">
    <property type="component" value="Chromosome 1"/>
</dbReference>
<dbReference type="Gramene" id="PAN03751">
    <property type="protein sequence ID" value="PAN03751"/>
    <property type="gene ID" value="PAHAL_1G019300"/>
</dbReference>
<keyword evidence="3" id="KW-0722">Serine protease inhibitor</keyword>
<dbReference type="InterPro" id="IPR000864">
    <property type="entry name" value="Prot_inh_pot1"/>
</dbReference>
<dbReference type="PROSITE" id="PS00285">
    <property type="entry name" value="POTATO_INHIBITOR"/>
    <property type="match status" value="1"/>
</dbReference>
<accession>A0A2S3GKQ1</accession>
<evidence type="ECO:0000256" key="2">
    <source>
        <dbReference type="ARBA" id="ARBA00022690"/>
    </source>
</evidence>
<name>A0A2S3GKQ1_9POAL</name>
<reference evidence="4" key="1">
    <citation type="submission" date="2018-04" db="EMBL/GenBank/DDBJ databases">
        <title>WGS assembly of Panicum hallii.</title>
        <authorList>
            <person name="Lovell J."/>
            <person name="Jenkins J."/>
            <person name="Lowry D."/>
            <person name="Mamidi S."/>
            <person name="Sreedasyam A."/>
            <person name="Weng X."/>
            <person name="Barry K."/>
            <person name="Bonette J."/>
            <person name="Campitelli B."/>
            <person name="Daum C."/>
            <person name="Gordon S."/>
            <person name="Gould B."/>
            <person name="Lipzen A."/>
            <person name="Macqueen A."/>
            <person name="Palacio-Mejia J."/>
            <person name="Plott C."/>
            <person name="Shakirov E."/>
            <person name="Shu S."/>
            <person name="Yoshinaga Y."/>
            <person name="Zane M."/>
            <person name="Rokhsar D."/>
            <person name="Grimwood J."/>
            <person name="Schmutz J."/>
            <person name="Juenger T."/>
        </authorList>
    </citation>
    <scope>NUCLEOTIDE SEQUENCE [LARGE SCALE GENOMIC DNA]</scope>
    <source>
        <strain evidence="4">FIL2</strain>
    </source>
</reference>
<dbReference type="InterPro" id="IPR036354">
    <property type="entry name" value="Prot_inh_pot1_sf"/>
</dbReference>
<dbReference type="GO" id="GO:0009611">
    <property type="term" value="P:response to wounding"/>
    <property type="evidence" value="ECO:0007669"/>
    <property type="project" value="InterPro"/>
</dbReference>